<dbReference type="InterPro" id="IPR041121">
    <property type="entry name" value="SDH_C"/>
</dbReference>
<dbReference type="HAMAP" id="MF_00214">
    <property type="entry name" value="AroD"/>
    <property type="match status" value="1"/>
</dbReference>
<proteinExistence type="inferred from homology"/>
<feature type="domain" description="Shikimate dehydrogenase substrate binding N-terminal" evidence="1">
    <location>
        <begin position="257"/>
        <end position="336"/>
    </location>
</feature>
<dbReference type="PANTHER" id="PTHR21089:SF12">
    <property type="entry name" value="BIFUNCTIONAL 3-DEHYDROQUINATE DEHYDRATASE_SHIKIMATE DEHYDROGENASE, CHLOROPLASTIC"/>
    <property type="match status" value="1"/>
</dbReference>
<keyword evidence="4" id="KW-1185">Reference proteome</keyword>
<dbReference type="GO" id="GO:0003855">
    <property type="term" value="F:3-dehydroquinate dehydratase activity"/>
    <property type="evidence" value="ECO:0007669"/>
    <property type="project" value="InterPro"/>
</dbReference>
<dbReference type="InterPro" id="IPR001381">
    <property type="entry name" value="DHquinase_I"/>
</dbReference>
<dbReference type="Gramene" id="FCD_00001104-RA">
    <property type="protein sequence ID" value="FCD_00001104-RA:cds"/>
    <property type="gene ID" value="FCD_00001104"/>
</dbReference>
<evidence type="ECO:0000313" key="3">
    <source>
        <dbReference type="EMBL" id="GMN25211.1"/>
    </source>
</evidence>
<dbReference type="InterPro" id="IPR013708">
    <property type="entry name" value="Shikimate_DH-bd_N"/>
</dbReference>
<dbReference type="InterPro" id="IPR046346">
    <property type="entry name" value="Aminoacid_DH-like_N_sf"/>
</dbReference>
<dbReference type="SUPFAM" id="SSF51569">
    <property type="entry name" value="Aldolase"/>
    <property type="match status" value="1"/>
</dbReference>
<comment type="caution">
    <text evidence="3">The sequence shown here is derived from an EMBL/GenBank/DDBJ whole genome shotgun (WGS) entry which is preliminary data.</text>
</comment>
<evidence type="ECO:0000313" key="4">
    <source>
        <dbReference type="Proteomes" id="UP001187192"/>
    </source>
</evidence>
<evidence type="ECO:0000259" key="1">
    <source>
        <dbReference type="Pfam" id="PF08501"/>
    </source>
</evidence>
<evidence type="ECO:0008006" key="5">
    <source>
        <dbReference type="Google" id="ProtNLM"/>
    </source>
</evidence>
<dbReference type="Pfam" id="PF08501">
    <property type="entry name" value="Shikimate_dh_N"/>
    <property type="match status" value="1"/>
</dbReference>
<dbReference type="InterPro" id="IPR022893">
    <property type="entry name" value="Shikimate_DH_fam"/>
</dbReference>
<dbReference type="Pfam" id="PF01487">
    <property type="entry name" value="DHquinase_I"/>
    <property type="match status" value="1"/>
</dbReference>
<dbReference type="Proteomes" id="UP001187192">
    <property type="component" value="Unassembled WGS sequence"/>
</dbReference>
<dbReference type="AlphaFoldDB" id="A0AA88CPW7"/>
<dbReference type="GO" id="GO:0009423">
    <property type="term" value="P:chorismate biosynthetic process"/>
    <property type="evidence" value="ECO:0007669"/>
    <property type="project" value="TreeGrafter"/>
</dbReference>
<dbReference type="SUPFAM" id="SSF51735">
    <property type="entry name" value="NAD(P)-binding Rossmann-fold domains"/>
    <property type="match status" value="1"/>
</dbReference>
<dbReference type="Gene3D" id="3.20.20.70">
    <property type="entry name" value="Aldolase class I"/>
    <property type="match status" value="1"/>
</dbReference>
<dbReference type="CDD" id="cd00502">
    <property type="entry name" value="DHQase_I"/>
    <property type="match status" value="1"/>
</dbReference>
<reference evidence="3" key="1">
    <citation type="submission" date="2023-07" db="EMBL/GenBank/DDBJ databases">
        <title>draft genome sequence of fig (Ficus carica).</title>
        <authorList>
            <person name="Takahashi T."/>
            <person name="Nishimura K."/>
        </authorList>
    </citation>
    <scope>NUCLEOTIDE SEQUENCE</scope>
</reference>
<dbReference type="NCBIfam" id="TIGR01093">
    <property type="entry name" value="aroD"/>
    <property type="match status" value="1"/>
</dbReference>
<dbReference type="InterPro" id="IPR013785">
    <property type="entry name" value="Aldolase_TIM"/>
</dbReference>
<dbReference type="Gene3D" id="3.40.50.720">
    <property type="entry name" value="NAD(P)-binding Rossmann-like Domain"/>
    <property type="match status" value="1"/>
</dbReference>
<dbReference type="GO" id="GO:0019632">
    <property type="term" value="P:shikimate metabolic process"/>
    <property type="evidence" value="ECO:0007669"/>
    <property type="project" value="TreeGrafter"/>
</dbReference>
<dbReference type="SUPFAM" id="SSF53223">
    <property type="entry name" value="Aminoacid dehydrogenase-like, N-terminal domain"/>
    <property type="match status" value="1"/>
</dbReference>
<dbReference type="FunFam" id="3.40.50.720:FF:000172">
    <property type="entry name" value="Bifunctional 3-dehydroquinate dehydratase/shikimate dehydrogenase, chloroplastic"/>
    <property type="match status" value="1"/>
</dbReference>
<name>A0AA88CPW7_FICCA</name>
<protein>
    <recommendedName>
        <fullName evidence="5">Shikimate dehydrogenase</fullName>
    </recommendedName>
</protein>
<evidence type="ECO:0000259" key="2">
    <source>
        <dbReference type="Pfam" id="PF18317"/>
    </source>
</evidence>
<dbReference type="EMBL" id="BTGU01000001">
    <property type="protein sequence ID" value="GMN25211.1"/>
    <property type="molecule type" value="Genomic_DNA"/>
</dbReference>
<accession>A0AA88CPW7</accession>
<dbReference type="Pfam" id="PF18317">
    <property type="entry name" value="SDH_C"/>
    <property type="match status" value="1"/>
</dbReference>
<dbReference type="HAMAP" id="MF_00222">
    <property type="entry name" value="Shikimate_DH_AroE"/>
    <property type="match status" value="1"/>
</dbReference>
<organism evidence="3 4">
    <name type="scientific">Ficus carica</name>
    <name type="common">Common fig</name>
    <dbReference type="NCBI Taxonomy" id="3494"/>
    <lineage>
        <taxon>Eukaryota</taxon>
        <taxon>Viridiplantae</taxon>
        <taxon>Streptophyta</taxon>
        <taxon>Embryophyta</taxon>
        <taxon>Tracheophyta</taxon>
        <taxon>Spermatophyta</taxon>
        <taxon>Magnoliopsida</taxon>
        <taxon>eudicotyledons</taxon>
        <taxon>Gunneridae</taxon>
        <taxon>Pentapetalae</taxon>
        <taxon>rosids</taxon>
        <taxon>fabids</taxon>
        <taxon>Rosales</taxon>
        <taxon>Moraceae</taxon>
        <taxon>Ficeae</taxon>
        <taxon>Ficus</taxon>
    </lineage>
</organism>
<dbReference type="Gene3D" id="3.40.50.10860">
    <property type="entry name" value="Leucine Dehydrogenase, chain A, domain 1"/>
    <property type="match status" value="1"/>
</dbReference>
<dbReference type="FunFam" id="3.40.50.10860:FF:000009">
    <property type="entry name" value="Bifunctional 3-dehydroquinate dehydratase/shikimate dehydrogenase, chloroplastic"/>
    <property type="match status" value="1"/>
</dbReference>
<dbReference type="InterPro" id="IPR036291">
    <property type="entry name" value="NAD(P)-bd_dom_sf"/>
</dbReference>
<dbReference type="PANTHER" id="PTHR21089">
    <property type="entry name" value="SHIKIMATE DEHYDROGENASE"/>
    <property type="match status" value="1"/>
</dbReference>
<dbReference type="CDD" id="cd01065">
    <property type="entry name" value="NAD_bind_Shikimate_DH"/>
    <property type="match status" value="1"/>
</dbReference>
<dbReference type="FunFam" id="3.20.20.70:FF:000142">
    <property type="entry name" value="bifunctional 3-dehydroquinate dehydratase/shikimate dehydrogenase, chloroplastic"/>
    <property type="match status" value="1"/>
</dbReference>
<sequence length="543" mass="59249">MTFLDSVPLSSLQVGYGARRNSTLICAPVMAESVDQMVDQMRKAKELGADLVEIRVDFLKNFRPRQDLEFLIQKCPLPTLVTYRPVWEGGQYKGDERQRQEGLQVALEVGADYIDVELKVAHEFFNYIEGKKSDRTKIIVSSHNYQRTPSVEELGDLVARIQATGADIVKIATTALDITDSARVFQVLVHCQVPMIGLVMGEKGLISRVLCAKFGGFLTFGSLEAGFISAPGQPTLKELLDLYNFRQIGCDTKVYGVIGNPIGHSKSPHIYNAAFKSVGFNGIYLPLLVDSVTSFLDTYSSPDFVGYSYTIPHKETGLKCCDEVDPIASEIGAINCMVKSPTDGKLMGYNVDYLGAISAIEDRLQELNGTNHVSGSPLAGKLFVVIGAGGAGKSLAYGAKEKGARIVVANRTYALFDGSSLSRLLDKAKEIATKVGGEAITLAELENFHPEDGMILANTTSVGMKPRADDTPIPKKALKHYCVVFDAVYTPKLTRLLQEAQESGAAVVYGTEMLVNQAFEQFERFTGSPAPKQLMREVLARNT</sequence>
<gene>
    <name evidence="3" type="ORF">TIFTF001_000855</name>
</gene>
<dbReference type="GO" id="GO:0004764">
    <property type="term" value="F:shikimate 3-dehydrogenase (NADP+) activity"/>
    <property type="evidence" value="ECO:0007669"/>
    <property type="project" value="InterPro"/>
</dbReference>
<feature type="domain" description="SDH C-terminal" evidence="2">
    <location>
        <begin position="510"/>
        <end position="539"/>
    </location>
</feature>